<dbReference type="AlphaFoldDB" id="A0A0F5ZNV1"/>
<name>A0A0F5ZNV1_STEMA</name>
<evidence type="ECO:0000313" key="5">
    <source>
        <dbReference type="Proteomes" id="UP000243478"/>
    </source>
</evidence>
<dbReference type="PATRIC" id="fig|40324.129.peg.4341"/>
<evidence type="ECO:0000313" key="4">
    <source>
        <dbReference type="EMBL" id="KKD57421.1"/>
    </source>
</evidence>
<reference evidence="4 5" key="1">
    <citation type="submission" date="2015-03" db="EMBL/GenBank/DDBJ databases">
        <title>Draft genome of Stenotrophomonas maltophila isolated from urine specimen.</title>
        <authorList>
            <person name="Murugan N."/>
            <person name="Malathi J."/>
            <person name="Umashankar V."/>
            <person name="Madhavan H."/>
        </authorList>
    </citation>
    <scope>NUCLEOTIDE SEQUENCE [LARGE SCALE GENOMIC DNA]</scope>
    <source>
        <strain evidence="4 5">JMNMN1</strain>
    </source>
</reference>
<dbReference type="InterPro" id="IPR029058">
    <property type="entry name" value="AB_hydrolase_fold"/>
</dbReference>
<dbReference type="GO" id="GO:0016787">
    <property type="term" value="F:hydrolase activity"/>
    <property type="evidence" value="ECO:0007669"/>
    <property type="project" value="UniProtKB-KW"/>
</dbReference>
<feature type="domain" description="AB hydrolase-1" evidence="2">
    <location>
        <begin position="119"/>
        <end position="332"/>
    </location>
</feature>
<proteinExistence type="predicted"/>
<protein>
    <submittedName>
        <fullName evidence="3">Alpha/beta fold hydrolase</fullName>
    </submittedName>
    <submittedName>
        <fullName evidence="4">Alpha/beta hydrolase</fullName>
    </submittedName>
</protein>
<comment type="caution">
    <text evidence="4">The sequence shown here is derived from an EMBL/GenBank/DDBJ whole genome shotgun (WGS) entry which is preliminary data.</text>
</comment>
<dbReference type="Proteomes" id="UP000243478">
    <property type="component" value="Unassembled WGS sequence"/>
</dbReference>
<dbReference type="PANTHER" id="PTHR43194">
    <property type="entry name" value="HYDROLASE ALPHA/BETA FOLD FAMILY"/>
    <property type="match status" value="1"/>
</dbReference>
<feature type="signal peptide" evidence="1">
    <location>
        <begin position="1"/>
        <end position="17"/>
    </location>
</feature>
<dbReference type="Gene3D" id="3.40.50.1820">
    <property type="entry name" value="alpha/beta hydrolase"/>
    <property type="match status" value="1"/>
</dbReference>
<keyword evidence="4" id="KW-0378">Hydrolase</keyword>
<reference evidence="3" key="2">
    <citation type="submission" date="2023-08" db="EMBL/GenBank/DDBJ databases">
        <authorList>
            <consortium name="Clinical and Environmental Microbiology Branch: Whole genome sequencing antimicrobial resistance pathogens in the healthcare setting"/>
        </authorList>
    </citation>
    <scope>NUCLEOTIDE SEQUENCE</scope>
    <source>
        <strain evidence="3">2023CJ-00293</strain>
    </source>
</reference>
<organism evidence="4 5">
    <name type="scientific">Stenotrophomonas maltophilia</name>
    <name type="common">Pseudomonas maltophilia</name>
    <name type="synonym">Xanthomonas maltophilia</name>
    <dbReference type="NCBI Taxonomy" id="40324"/>
    <lineage>
        <taxon>Bacteria</taxon>
        <taxon>Pseudomonadati</taxon>
        <taxon>Pseudomonadota</taxon>
        <taxon>Gammaproteobacteria</taxon>
        <taxon>Lysobacterales</taxon>
        <taxon>Lysobacteraceae</taxon>
        <taxon>Stenotrophomonas</taxon>
        <taxon>Stenotrophomonas maltophilia group</taxon>
    </lineage>
</organism>
<dbReference type="InterPro" id="IPR000073">
    <property type="entry name" value="AB_hydrolase_1"/>
</dbReference>
<gene>
    <name evidence="3" type="ORF">REH87_001718</name>
    <name evidence="4" type="ORF">VM57_07765</name>
</gene>
<dbReference type="EMBL" id="JZRZ01000014">
    <property type="protein sequence ID" value="KKD57421.1"/>
    <property type="molecule type" value="Genomic_DNA"/>
</dbReference>
<dbReference type="EMBL" id="ABLTIR010000028">
    <property type="protein sequence ID" value="EKZ1926717.1"/>
    <property type="molecule type" value="Genomic_DNA"/>
</dbReference>
<sequence length="372" mass="40282">MKRLLLLLLACAGLWLAACSSSINASSTSLADRLIAPGGVSTLLDRPRIAAAIAELPNRHGFAPGRDGVPIFWRVFDPGDYGARYHYLPQRHENGLPLDTGLSLAVPQPFRAQAPRGTVVLLHGWMMNGDSMLPWSLQLAESGYRVVTLDLRNHGQSGTGPSGYGTYESDDVVDVIGELRARGEVTGPLYLFGVSYGAATAVFTADKLGDQVEGVVAMESFANAGVAIRTMIPHLMGLQPEGLKAQAMASYARWRYGGQDINQVIAAASRRIDVDLDRVDVARALADTRACVLLLHGQGDQHIPVSQGRELAQANPRAHYIEMRGEDHITLPLRLDLLAGVVDDWMARDEHHPKSACPAPQLPAQAEWLAHR</sequence>
<keyword evidence="1" id="KW-0732">Signal</keyword>
<dbReference type="RefSeq" id="WP_005409039.1">
    <property type="nucleotide sequence ID" value="NZ_CAXYHH010000021.1"/>
</dbReference>
<dbReference type="GeneID" id="93832955"/>
<dbReference type="SUPFAM" id="SSF53474">
    <property type="entry name" value="alpha/beta-Hydrolases"/>
    <property type="match status" value="1"/>
</dbReference>
<dbReference type="Proteomes" id="UP001225498">
    <property type="component" value="Unassembled WGS sequence"/>
</dbReference>
<evidence type="ECO:0000259" key="2">
    <source>
        <dbReference type="Pfam" id="PF12697"/>
    </source>
</evidence>
<accession>A0A0F5ZNV1</accession>
<evidence type="ECO:0000313" key="3">
    <source>
        <dbReference type="EMBL" id="EKZ1926717.1"/>
    </source>
</evidence>
<dbReference type="PANTHER" id="PTHR43194:SF2">
    <property type="entry name" value="PEROXISOMAL MEMBRANE PROTEIN LPX1"/>
    <property type="match status" value="1"/>
</dbReference>
<dbReference type="InterPro" id="IPR050228">
    <property type="entry name" value="Carboxylesterase_BioH"/>
</dbReference>
<feature type="chain" id="PRO_5015038477" evidence="1">
    <location>
        <begin position="18"/>
        <end position="372"/>
    </location>
</feature>
<dbReference type="PROSITE" id="PS51257">
    <property type="entry name" value="PROKAR_LIPOPROTEIN"/>
    <property type="match status" value="1"/>
</dbReference>
<dbReference type="Pfam" id="PF12697">
    <property type="entry name" value="Abhydrolase_6"/>
    <property type="match status" value="1"/>
</dbReference>
<evidence type="ECO:0000256" key="1">
    <source>
        <dbReference type="SAM" id="SignalP"/>
    </source>
</evidence>
<dbReference type="OrthoDB" id="9808398at2"/>